<evidence type="ECO:0000313" key="3">
    <source>
        <dbReference type="Proteomes" id="UP000245783"/>
    </source>
</evidence>
<organism evidence="2 3">
    <name type="scientific">Ceraceosorus guamensis</name>
    <dbReference type="NCBI Taxonomy" id="1522189"/>
    <lineage>
        <taxon>Eukaryota</taxon>
        <taxon>Fungi</taxon>
        <taxon>Dikarya</taxon>
        <taxon>Basidiomycota</taxon>
        <taxon>Ustilaginomycotina</taxon>
        <taxon>Exobasidiomycetes</taxon>
        <taxon>Ceraceosorales</taxon>
        <taxon>Ceraceosoraceae</taxon>
        <taxon>Ceraceosorus</taxon>
    </lineage>
</organism>
<gene>
    <name evidence="2" type="ORF">IE81DRAFT_329217</name>
</gene>
<name>A0A316W6X4_9BASI</name>
<sequence length="180" mass="19346">MCRPLVLLLLHWLPGFIEGNLLPLVASMMITLSEEIKEANAGSVSSKDSAIAALTSEVIALRADLALLKKGSLRFHHHRSSCHASHNEVLVSISEKDSARKFAVQQQTAKPAPFFHFMQIKSNSFFAWASLTFKAASSWSTGFGGGAAVGGRGRSLSTGMLNKGRFALGLALFFGLSLQN</sequence>
<dbReference type="EMBL" id="KZ819366">
    <property type="protein sequence ID" value="PWN43833.1"/>
    <property type="molecule type" value="Genomic_DNA"/>
</dbReference>
<feature type="signal peptide" evidence="1">
    <location>
        <begin position="1"/>
        <end position="19"/>
    </location>
</feature>
<evidence type="ECO:0000313" key="2">
    <source>
        <dbReference type="EMBL" id="PWN43833.1"/>
    </source>
</evidence>
<feature type="chain" id="PRO_5016298061" evidence="1">
    <location>
        <begin position="20"/>
        <end position="180"/>
    </location>
</feature>
<keyword evidence="1" id="KW-0732">Signal</keyword>
<protein>
    <submittedName>
        <fullName evidence="2">Uncharacterized protein</fullName>
    </submittedName>
</protein>
<dbReference type="GeneID" id="37037006"/>
<accession>A0A316W6X4</accession>
<proteinExistence type="predicted"/>
<keyword evidence="3" id="KW-1185">Reference proteome</keyword>
<dbReference type="AlphaFoldDB" id="A0A316W6X4"/>
<dbReference type="Proteomes" id="UP000245783">
    <property type="component" value="Unassembled WGS sequence"/>
</dbReference>
<dbReference type="RefSeq" id="XP_025370993.1">
    <property type="nucleotide sequence ID" value="XM_025515136.1"/>
</dbReference>
<dbReference type="InParanoid" id="A0A316W6X4"/>
<reference evidence="2 3" key="1">
    <citation type="journal article" date="2018" name="Mol. Biol. Evol.">
        <title>Broad Genomic Sampling Reveals a Smut Pathogenic Ancestry of the Fungal Clade Ustilaginomycotina.</title>
        <authorList>
            <person name="Kijpornyongpan T."/>
            <person name="Mondo S.J."/>
            <person name="Barry K."/>
            <person name="Sandor L."/>
            <person name="Lee J."/>
            <person name="Lipzen A."/>
            <person name="Pangilinan J."/>
            <person name="LaButti K."/>
            <person name="Hainaut M."/>
            <person name="Henrissat B."/>
            <person name="Grigoriev I.V."/>
            <person name="Spatafora J.W."/>
            <person name="Aime M.C."/>
        </authorList>
    </citation>
    <scope>NUCLEOTIDE SEQUENCE [LARGE SCALE GENOMIC DNA]</scope>
    <source>
        <strain evidence="2 3">MCA 4658</strain>
    </source>
</reference>
<evidence type="ECO:0000256" key="1">
    <source>
        <dbReference type="SAM" id="SignalP"/>
    </source>
</evidence>